<dbReference type="EMBL" id="CAXDID020000004">
    <property type="protein sequence ID" value="CAL5973593.1"/>
    <property type="molecule type" value="Genomic_DNA"/>
</dbReference>
<accession>A0AA86P6V2</accession>
<name>A0AA86P6V2_9EUKA</name>
<evidence type="ECO:0000313" key="2">
    <source>
        <dbReference type="EMBL" id="CAL5973593.1"/>
    </source>
</evidence>
<reference evidence="2 3" key="2">
    <citation type="submission" date="2024-07" db="EMBL/GenBank/DDBJ databases">
        <authorList>
            <person name="Akdeniz Z."/>
        </authorList>
    </citation>
    <scope>NUCLEOTIDE SEQUENCE [LARGE SCALE GENOMIC DNA]</scope>
</reference>
<evidence type="ECO:0000313" key="3">
    <source>
        <dbReference type="Proteomes" id="UP001642409"/>
    </source>
</evidence>
<dbReference type="EMBL" id="CATOUU010000531">
    <property type="protein sequence ID" value="CAI9933262.1"/>
    <property type="molecule type" value="Genomic_DNA"/>
</dbReference>
<keyword evidence="3" id="KW-1185">Reference proteome</keyword>
<dbReference type="Proteomes" id="UP001642409">
    <property type="component" value="Unassembled WGS sequence"/>
</dbReference>
<sequence length="100" mass="11945">MQQLVFTGIYHLSYRPRHFQEYSAKESQDVCQEIVPQQALYAVQFVILSETLQTTLLEMRQKVVESGVAQRKIHFLECIMRTRFNIEHETSLRHRVLKQH</sequence>
<comment type="caution">
    <text evidence="1">The sequence shown here is derived from an EMBL/GenBank/DDBJ whole genome shotgun (WGS) entry which is preliminary data.</text>
</comment>
<gene>
    <name evidence="1" type="ORF">HINF_LOCUS20907</name>
    <name evidence="2" type="ORF">HINF_LOCUS2453</name>
</gene>
<organism evidence="1">
    <name type="scientific">Hexamita inflata</name>
    <dbReference type="NCBI Taxonomy" id="28002"/>
    <lineage>
        <taxon>Eukaryota</taxon>
        <taxon>Metamonada</taxon>
        <taxon>Diplomonadida</taxon>
        <taxon>Hexamitidae</taxon>
        <taxon>Hexamitinae</taxon>
        <taxon>Hexamita</taxon>
    </lineage>
</organism>
<protein>
    <submittedName>
        <fullName evidence="2">Hypothetical_protein</fullName>
    </submittedName>
</protein>
<dbReference type="AlphaFoldDB" id="A0AA86P6V2"/>
<evidence type="ECO:0000313" key="1">
    <source>
        <dbReference type="EMBL" id="CAI9933262.1"/>
    </source>
</evidence>
<proteinExistence type="predicted"/>
<reference evidence="1" key="1">
    <citation type="submission" date="2023-06" db="EMBL/GenBank/DDBJ databases">
        <authorList>
            <person name="Kurt Z."/>
        </authorList>
    </citation>
    <scope>NUCLEOTIDE SEQUENCE</scope>
</reference>